<feature type="transmembrane region" description="Helical" evidence="1">
    <location>
        <begin position="461"/>
        <end position="480"/>
    </location>
</feature>
<gene>
    <name evidence="3" type="ORF">SAMN05421812_11982</name>
</gene>
<keyword evidence="1" id="KW-0812">Transmembrane</keyword>
<feature type="chain" id="PRO_5012376347" description="Gram-positive cocci surface proteins LPxTG domain-containing protein" evidence="2">
    <location>
        <begin position="30"/>
        <end position="486"/>
    </location>
</feature>
<evidence type="ECO:0000256" key="1">
    <source>
        <dbReference type="SAM" id="Phobius"/>
    </source>
</evidence>
<accession>A0A239PDA7</accession>
<name>A0A239PDA7_9ACTN</name>
<dbReference type="Proteomes" id="UP000198362">
    <property type="component" value="Unassembled WGS sequence"/>
</dbReference>
<protein>
    <recommendedName>
        <fullName evidence="5">Gram-positive cocci surface proteins LPxTG domain-containing protein</fullName>
    </recommendedName>
</protein>
<keyword evidence="1" id="KW-1133">Transmembrane helix</keyword>
<evidence type="ECO:0000256" key="2">
    <source>
        <dbReference type="SAM" id="SignalP"/>
    </source>
</evidence>
<keyword evidence="2" id="KW-0732">Signal</keyword>
<organism evidence="3 4">
    <name type="scientific">Asanoa hainanensis</name>
    <dbReference type="NCBI Taxonomy" id="560556"/>
    <lineage>
        <taxon>Bacteria</taxon>
        <taxon>Bacillati</taxon>
        <taxon>Actinomycetota</taxon>
        <taxon>Actinomycetes</taxon>
        <taxon>Micromonosporales</taxon>
        <taxon>Micromonosporaceae</taxon>
        <taxon>Asanoa</taxon>
    </lineage>
</organism>
<keyword evidence="4" id="KW-1185">Reference proteome</keyword>
<dbReference type="AlphaFoldDB" id="A0A239PDA7"/>
<keyword evidence="1" id="KW-0472">Membrane</keyword>
<evidence type="ECO:0000313" key="4">
    <source>
        <dbReference type="Proteomes" id="UP000198362"/>
    </source>
</evidence>
<sequence>MPRTGLRKLAAVGGAVCAALLIAAPPAFAAPEAVSINMRDVTVAVGHTGVVVGANLISAEPGVLDDVVVTYDFSALAGLVEVVAPACTLTTPTILACARDQVRLGSAPLTGEFDVVVRAVDGAGVGDGPLQLGVQAAGLPLVSGSSWVRVGTGVDLVAGPSTEIGRRPGQSFTLPLTVEVAGATAVERPSVYFTQTHAFRATRKFTNCLYVEDRLRNCWFEGTFTPGATYSAVWPFLLGADTAAPGTRRTEATWLTAAEAADYESFLAGHGYSGGEPGTEGELSLTGEVGLRPMADQADTEPSNNRSTLTVTVTGYHDADLVAVGAAVRGAVGETRAVTVGVRNDGPAAAERPDGDVAVVDVTIPPGTTATAAAPECAPLFDPDALGVAGAAAYRCRPGPFVPAGFTVQFAFELRVDRSAPTEGSVRLVGADDSDTTNDRATITVNRAAAPAPGRLPITGAPAGSLAALGVLMIVAGVLMTRVRAA</sequence>
<feature type="signal peptide" evidence="2">
    <location>
        <begin position="1"/>
        <end position="29"/>
    </location>
</feature>
<proteinExistence type="predicted"/>
<dbReference type="OrthoDB" id="3967140at2"/>
<evidence type="ECO:0000313" key="3">
    <source>
        <dbReference type="EMBL" id="SNT65007.1"/>
    </source>
</evidence>
<dbReference type="EMBL" id="FZPH01000019">
    <property type="protein sequence ID" value="SNT65007.1"/>
    <property type="molecule type" value="Genomic_DNA"/>
</dbReference>
<reference evidence="3 4" key="1">
    <citation type="submission" date="2017-06" db="EMBL/GenBank/DDBJ databases">
        <authorList>
            <person name="Kim H.J."/>
            <person name="Triplett B.A."/>
        </authorList>
    </citation>
    <scope>NUCLEOTIDE SEQUENCE [LARGE SCALE GENOMIC DNA]</scope>
    <source>
        <strain evidence="3 4">CGMCC 4.5593</strain>
    </source>
</reference>
<evidence type="ECO:0008006" key="5">
    <source>
        <dbReference type="Google" id="ProtNLM"/>
    </source>
</evidence>
<dbReference type="RefSeq" id="WP_089254752.1">
    <property type="nucleotide sequence ID" value="NZ_FZPH01000019.1"/>
</dbReference>